<sequence length="121" mass="13394">MRSEIDRLLATVRLISGGVKSQFERVSPGIIVSGMLLIVPLLFTYGLVTVGLFWGDKKGKYGDWGVVKNPKIILAYLKGTDRLSTRTKRTTKSSGNVPSGSSGDFYHKYIFLGHTKRTPMN</sequence>
<accession>A0A839TYS5</accession>
<reference evidence="2 3" key="1">
    <citation type="submission" date="2020-08" db="EMBL/GenBank/DDBJ databases">
        <title>Genomic Encyclopedia of Type Strains, Phase III (KMG-III): the genomes of soil and plant-associated and newly described type strains.</title>
        <authorList>
            <person name="Whitman W."/>
        </authorList>
    </citation>
    <scope>NUCLEOTIDE SEQUENCE [LARGE SCALE GENOMIC DNA]</scope>
    <source>
        <strain evidence="2 3">CECT 5831</strain>
    </source>
</reference>
<name>A0A839TYS5_9BACL</name>
<comment type="caution">
    <text evidence="2">The sequence shown here is derived from an EMBL/GenBank/DDBJ whole genome shotgun (WGS) entry which is preliminary data.</text>
</comment>
<dbReference type="RefSeq" id="WP_183584809.1">
    <property type="nucleotide sequence ID" value="NZ_JACHXJ010000005.1"/>
</dbReference>
<feature type="transmembrane region" description="Helical" evidence="1">
    <location>
        <begin position="30"/>
        <end position="54"/>
    </location>
</feature>
<protein>
    <submittedName>
        <fullName evidence="2">Uncharacterized protein</fullName>
    </submittedName>
</protein>
<evidence type="ECO:0000313" key="3">
    <source>
        <dbReference type="Proteomes" id="UP000517523"/>
    </source>
</evidence>
<dbReference type="AlphaFoldDB" id="A0A839TYS5"/>
<dbReference type="EMBL" id="JACHXJ010000005">
    <property type="protein sequence ID" value="MBB3130710.1"/>
    <property type="molecule type" value="Genomic_DNA"/>
</dbReference>
<gene>
    <name evidence="2" type="ORF">FHS19_005429</name>
</gene>
<keyword evidence="1" id="KW-0472">Membrane</keyword>
<keyword evidence="1" id="KW-0812">Transmembrane</keyword>
<organism evidence="2 3">
    <name type="scientific">Paenibacillus rhizosphaerae</name>
    <dbReference type="NCBI Taxonomy" id="297318"/>
    <lineage>
        <taxon>Bacteria</taxon>
        <taxon>Bacillati</taxon>
        <taxon>Bacillota</taxon>
        <taxon>Bacilli</taxon>
        <taxon>Bacillales</taxon>
        <taxon>Paenibacillaceae</taxon>
        <taxon>Paenibacillus</taxon>
    </lineage>
</organism>
<keyword evidence="1" id="KW-1133">Transmembrane helix</keyword>
<evidence type="ECO:0000313" key="2">
    <source>
        <dbReference type="EMBL" id="MBB3130710.1"/>
    </source>
</evidence>
<proteinExistence type="predicted"/>
<evidence type="ECO:0000256" key="1">
    <source>
        <dbReference type="SAM" id="Phobius"/>
    </source>
</evidence>
<dbReference type="Proteomes" id="UP000517523">
    <property type="component" value="Unassembled WGS sequence"/>
</dbReference>